<name>A0A3P3W0V1_9MICO</name>
<keyword evidence="2" id="KW-1185">Reference proteome</keyword>
<evidence type="ECO:0000313" key="1">
    <source>
        <dbReference type="EMBL" id="RRJ88692.1"/>
    </source>
</evidence>
<comment type="caution">
    <text evidence="1">The sequence shown here is derived from an EMBL/GenBank/DDBJ whole genome shotgun (WGS) entry which is preliminary data.</text>
</comment>
<gene>
    <name evidence="1" type="ORF">EG850_00665</name>
</gene>
<dbReference type="RefSeq" id="WP_124968830.1">
    <property type="nucleotide sequence ID" value="NZ_RQVS01000001.1"/>
</dbReference>
<organism evidence="1 2">
    <name type="scientific">Gulosibacter macacae</name>
    <dbReference type="NCBI Taxonomy" id="2488791"/>
    <lineage>
        <taxon>Bacteria</taxon>
        <taxon>Bacillati</taxon>
        <taxon>Actinomycetota</taxon>
        <taxon>Actinomycetes</taxon>
        <taxon>Micrococcales</taxon>
        <taxon>Microbacteriaceae</taxon>
        <taxon>Gulosibacter</taxon>
    </lineage>
</organism>
<dbReference type="Proteomes" id="UP000274391">
    <property type="component" value="Unassembled WGS sequence"/>
</dbReference>
<dbReference type="EMBL" id="RQVS01000001">
    <property type="protein sequence ID" value="RRJ88692.1"/>
    <property type="molecule type" value="Genomic_DNA"/>
</dbReference>
<reference evidence="1 2" key="1">
    <citation type="submission" date="2018-11" db="EMBL/GenBank/DDBJ databases">
        <title>YIM 102482-1 draft genome.</title>
        <authorList>
            <person name="Li G."/>
            <person name="Jiang Y."/>
        </authorList>
    </citation>
    <scope>NUCLEOTIDE SEQUENCE [LARGE SCALE GENOMIC DNA]</scope>
    <source>
        <strain evidence="1 2">YIM 102482-1</strain>
    </source>
</reference>
<dbReference type="OrthoDB" id="5116168at2"/>
<evidence type="ECO:0000313" key="2">
    <source>
        <dbReference type="Proteomes" id="UP000274391"/>
    </source>
</evidence>
<sequence length="255" mass="26391">MTDASRSPRRGRRRIVALVIVLAVVAALLVAAELVVRQVVGNVAATEIERALPSAVSAEVTASTTGSCVLCEVVVGSVSGLEVRGEQVTVGDLTGTVDALAEQLTIREPITIGALNGTVHLGAEELDRMLREVATNAGIPYTGLEFVDGGIAYTAEITAFGVTTSARITANLEIRSGGRVQIVATEMELGGAGLSYDAVLDPSRFSLEFCAAEYLPEVFQLTGVELSPDGVNIGVRTTGPVTAEEATFAALGSCK</sequence>
<protein>
    <submittedName>
        <fullName evidence="1">DUF2993 domain-containing protein</fullName>
    </submittedName>
</protein>
<proteinExistence type="predicted"/>
<dbReference type="AlphaFoldDB" id="A0A3P3W0V1"/>
<accession>A0A3P3W0V1</accession>